<accession>A0AAV2MI57</accession>
<evidence type="ECO:0000313" key="2">
    <source>
        <dbReference type="EMBL" id="CAL1613033.1"/>
    </source>
</evidence>
<protein>
    <submittedName>
        <fullName evidence="2">Uncharacterized protein</fullName>
    </submittedName>
</protein>
<sequence>MTIESIFLYKALLCGVKRDKRAPQTPPQSSRDALLFTCVGLLAHGSVTRASAFLLQPLRFSADFRVQALKRLGLALLVWHCPQQAPDASENRWPSDRLEDPNSVAHQAEGECKGEEKVH</sequence>
<proteinExistence type="predicted"/>
<keyword evidence="3" id="KW-1185">Reference proteome</keyword>
<organism evidence="2 3">
    <name type="scientific">Knipowitschia caucasica</name>
    <name type="common">Caucasian dwarf goby</name>
    <name type="synonym">Pomatoschistus caucasicus</name>
    <dbReference type="NCBI Taxonomy" id="637954"/>
    <lineage>
        <taxon>Eukaryota</taxon>
        <taxon>Metazoa</taxon>
        <taxon>Chordata</taxon>
        <taxon>Craniata</taxon>
        <taxon>Vertebrata</taxon>
        <taxon>Euteleostomi</taxon>
        <taxon>Actinopterygii</taxon>
        <taxon>Neopterygii</taxon>
        <taxon>Teleostei</taxon>
        <taxon>Neoteleostei</taxon>
        <taxon>Acanthomorphata</taxon>
        <taxon>Gobiaria</taxon>
        <taxon>Gobiiformes</taxon>
        <taxon>Gobioidei</taxon>
        <taxon>Gobiidae</taxon>
        <taxon>Gobiinae</taxon>
        <taxon>Knipowitschia</taxon>
    </lineage>
</organism>
<evidence type="ECO:0000256" key="1">
    <source>
        <dbReference type="SAM" id="MobiDB-lite"/>
    </source>
</evidence>
<evidence type="ECO:0000313" key="3">
    <source>
        <dbReference type="Proteomes" id="UP001497482"/>
    </source>
</evidence>
<dbReference type="EMBL" id="OZ035830">
    <property type="protein sequence ID" value="CAL1613033.1"/>
    <property type="molecule type" value="Genomic_DNA"/>
</dbReference>
<dbReference type="AlphaFoldDB" id="A0AAV2MI57"/>
<feature type="region of interest" description="Disordered" evidence="1">
    <location>
        <begin position="85"/>
        <end position="119"/>
    </location>
</feature>
<gene>
    <name evidence="2" type="ORF">KC01_LOCUS39300</name>
</gene>
<feature type="compositionally biased region" description="Basic and acidic residues" evidence="1">
    <location>
        <begin position="108"/>
        <end position="119"/>
    </location>
</feature>
<name>A0AAV2MI57_KNICA</name>
<reference evidence="2 3" key="1">
    <citation type="submission" date="2024-04" db="EMBL/GenBank/DDBJ databases">
        <authorList>
            <person name="Waldvogel A.-M."/>
            <person name="Schoenle A."/>
        </authorList>
    </citation>
    <scope>NUCLEOTIDE SEQUENCE [LARGE SCALE GENOMIC DNA]</scope>
</reference>
<feature type="compositionally biased region" description="Basic and acidic residues" evidence="1">
    <location>
        <begin position="89"/>
        <end position="100"/>
    </location>
</feature>
<dbReference type="Proteomes" id="UP001497482">
    <property type="component" value="Chromosome 8"/>
</dbReference>